<dbReference type="NCBIfam" id="TIGR03929">
    <property type="entry name" value="T7_esaA_Nterm"/>
    <property type="match status" value="1"/>
</dbReference>
<feature type="compositionally biased region" description="Low complexity" evidence="10">
    <location>
        <begin position="368"/>
        <end position="379"/>
    </location>
</feature>
<keyword evidence="8 11" id="KW-0472">Membrane</keyword>
<dbReference type="PANTHER" id="PTHR43077:SF10">
    <property type="entry name" value="TRANSPORT PERMEASE PROTEIN"/>
    <property type="match status" value="1"/>
</dbReference>
<evidence type="ECO:0000313" key="13">
    <source>
        <dbReference type="EMBL" id="AZZ55977.1"/>
    </source>
</evidence>
<dbReference type="KEGG" id="ria:C7V51_08875"/>
<evidence type="ECO:0000256" key="11">
    <source>
        <dbReference type="SAM" id="Phobius"/>
    </source>
</evidence>
<dbReference type="AlphaFoldDB" id="A0AAD1EMD2"/>
<keyword evidence="12" id="KW-0732">Signal</keyword>
<accession>A0AAD1EMD2</accession>
<feature type="signal peptide" evidence="12">
    <location>
        <begin position="1"/>
        <end position="36"/>
    </location>
</feature>
<dbReference type="GO" id="GO:0005886">
    <property type="term" value="C:plasma membrane"/>
    <property type="evidence" value="ECO:0007669"/>
    <property type="project" value="UniProtKB-SubCell"/>
</dbReference>
<evidence type="ECO:0000256" key="1">
    <source>
        <dbReference type="ARBA" id="ARBA00004651"/>
    </source>
</evidence>
<dbReference type="Proteomes" id="UP000283946">
    <property type="component" value="Chromosome"/>
</dbReference>
<reference evidence="13 14" key="1">
    <citation type="submission" date="2018-03" db="EMBL/GenBank/DDBJ databases">
        <title>Bacteriophage NCPPB3778 and a type I-E CRISPR drive the evolution of the US Biological Select Agent, Rathayibacter toxicus.</title>
        <authorList>
            <person name="Davis E.W.II."/>
            <person name="Tabima J.F."/>
            <person name="Weisberg A.J."/>
            <person name="Dantas Lopes L."/>
            <person name="Wiseman M.S."/>
            <person name="Wiseman M.S."/>
            <person name="Pupko T."/>
            <person name="Belcher M.S."/>
            <person name="Sechler A.J."/>
            <person name="Tancos M.A."/>
            <person name="Schroeder B.K."/>
            <person name="Murray T.D."/>
            <person name="Luster D.G."/>
            <person name="Schneider W.L."/>
            <person name="Rogers E."/>
            <person name="Andreote F.D."/>
            <person name="Grunwald N.J."/>
            <person name="Putnam M.L."/>
            <person name="Chang J.H."/>
        </authorList>
    </citation>
    <scope>NUCLEOTIDE SEQUENCE [LARGE SCALE GENOMIC DNA]</scope>
    <source>
        <strain evidence="13 14">NCCPB 2253</strain>
    </source>
</reference>
<keyword evidence="6 11" id="KW-1133">Transmembrane helix</keyword>
<evidence type="ECO:0000256" key="5">
    <source>
        <dbReference type="ARBA" id="ARBA00022692"/>
    </source>
</evidence>
<comment type="similarity">
    <text evidence="2">Belongs to the EsaA family.</text>
</comment>
<keyword evidence="5 11" id="KW-0812">Transmembrane</keyword>
<evidence type="ECO:0000256" key="12">
    <source>
        <dbReference type="SAM" id="SignalP"/>
    </source>
</evidence>
<protein>
    <recommendedName>
        <fullName evidence="3">Type VII secretion system accessory factor EsaA</fullName>
    </recommendedName>
</protein>
<comment type="subunit">
    <text evidence="9">Homodimer. Interacts with EssB.</text>
</comment>
<evidence type="ECO:0000256" key="8">
    <source>
        <dbReference type="ARBA" id="ARBA00023136"/>
    </source>
</evidence>
<feature type="chain" id="PRO_5042292260" description="Type VII secretion system accessory factor EsaA" evidence="12">
    <location>
        <begin position="37"/>
        <end position="626"/>
    </location>
</feature>
<dbReference type="PANTHER" id="PTHR43077">
    <property type="entry name" value="TRANSPORT PERMEASE YVFS-RELATED"/>
    <property type="match status" value="1"/>
</dbReference>
<dbReference type="InterPro" id="IPR023838">
    <property type="entry name" value="T7SS_EsaA"/>
</dbReference>
<evidence type="ECO:0000256" key="3">
    <source>
        <dbReference type="ARBA" id="ARBA00020819"/>
    </source>
</evidence>
<evidence type="ECO:0000256" key="4">
    <source>
        <dbReference type="ARBA" id="ARBA00022475"/>
    </source>
</evidence>
<gene>
    <name evidence="13" type="primary">esaA</name>
    <name evidence="13" type="ORF">C7V51_08875</name>
</gene>
<evidence type="ECO:0000256" key="10">
    <source>
        <dbReference type="SAM" id="MobiDB-lite"/>
    </source>
</evidence>
<evidence type="ECO:0000256" key="9">
    <source>
        <dbReference type="ARBA" id="ARBA00046722"/>
    </source>
</evidence>
<evidence type="ECO:0000256" key="2">
    <source>
        <dbReference type="ARBA" id="ARBA00008338"/>
    </source>
</evidence>
<evidence type="ECO:0000256" key="6">
    <source>
        <dbReference type="ARBA" id="ARBA00022989"/>
    </source>
</evidence>
<name>A0AAD1EMD2_9MICO</name>
<keyword evidence="4" id="KW-1003">Cell membrane</keyword>
<keyword evidence="7" id="KW-0843">Virulence</keyword>
<dbReference type="InterPro" id="IPR051328">
    <property type="entry name" value="T7SS_ABC-Transporter"/>
</dbReference>
<evidence type="ECO:0000313" key="14">
    <source>
        <dbReference type="Proteomes" id="UP000283946"/>
    </source>
</evidence>
<organism evidence="13 14">
    <name type="scientific">Rathayibacter iranicus</name>
    <dbReference type="NCBI Taxonomy" id="59737"/>
    <lineage>
        <taxon>Bacteria</taxon>
        <taxon>Bacillati</taxon>
        <taxon>Actinomycetota</taxon>
        <taxon>Actinomycetes</taxon>
        <taxon>Micrococcales</taxon>
        <taxon>Microbacteriaceae</taxon>
        <taxon>Rathayibacter</taxon>
    </lineage>
</organism>
<feature type="region of interest" description="Disordered" evidence="10">
    <location>
        <begin position="364"/>
        <end position="385"/>
    </location>
</feature>
<sequence>MANMSTQPRSRLARLSSAAMLLVALCISFVAVNTDAAYSADDARPTVGLVNEDLASEFNGDEYTFGTSFVDRISKDSEYNWIVLSRSVAEKAYSDGSVDAILYIPQSFTRDILTLQDTTPTKATVDYKLAPQADERADQLLESRIVAIVSGFNESVIKMYYASLADNLAEADGQMHGTLSNQQALIAALTADVQKPFSGTIPNIENFVSSAKGLKDVNAATVEAQNTFTKSVADSLTSSSEALSGQLQKIDEYARRQQEIAQINATNSNKGIADQAASDRGFYGSQFDALRTSTLCRLAGLDASNLPAPCTRPDGTTPPHLDGRIAELQHAIAQCTADHTLAIDNLSADLDTRVQNLKAVETRLGGSADPVDPADAANPTRPSAPAGVVDPAIVASLQAEILALETTRDSLRTGLPAPAFDSALTNVNTWYNDTIASLKEASLTENSVTSLEVRDWSSHTPDSSGLYVDSSDELRTGITGLASQTEQTGSQITSSAGTVPDNTSQFDALLKNATTTFDGVENVFTGLNKFVATGNTGLKETQAYYANFASVLANTRTPGVDTSSIYDFFAAPIDAKNITPDHTAAASMTNPVSWFDPQWAAVFGGGLLAGILATVLSGAFRKRKEV</sequence>
<dbReference type="RefSeq" id="WP_104354341.1">
    <property type="nucleotide sequence ID" value="NZ_CP028130.1"/>
</dbReference>
<evidence type="ECO:0000256" key="7">
    <source>
        <dbReference type="ARBA" id="ARBA00023026"/>
    </source>
</evidence>
<comment type="subcellular location">
    <subcellularLocation>
        <location evidence="1">Cell membrane</location>
        <topology evidence="1">Multi-pass membrane protein</topology>
    </subcellularLocation>
</comment>
<proteinExistence type="inferred from homology"/>
<dbReference type="Gene3D" id="3.40.1710.10">
    <property type="entry name" value="abc type-2 transporter like domain"/>
    <property type="match status" value="1"/>
</dbReference>
<feature type="transmembrane region" description="Helical" evidence="11">
    <location>
        <begin position="599"/>
        <end position="620"/>
    </location>
</feature>
<dbReference type="EMBL" id="CP028130">
    <property type="protein sequence ID" value="AZZ55977.1"/>
    <property type="molecule type" value="Genomic_DNA"/>
</dbReference>